<dbReference type="InterPro" id="IPR053748">
    <property type="entry name" value="Host_DNA_Degrad_Endo"/>
</dbReference>
<dbReference type="RefSeq" id="WP_183416191.1">
    <property type="nucleotide sequence ID" value="NZ_JACHXA010000004.1"/>
</dbReference>
<accession>A0A839SRC6</accession>
<dbReference type="EMBL" id="JACHXA010000004">
    <property type="protein sequence ID" value="MBB3065351.1"/>
    <property type="molecule type" value="Genomic_DNA"/>
</dbReference>
<dbReference type="Proteomes" id="UP000581135">
    <property type="component" value="Unassembled WGS sequence"/>
</dbReference>
<comment type="caution">
    <text evidence="1">The sequence shown here is derived from an EMBL/GenBank/DDBJ whole genome shotgun (WGS) entry which is preliminary data.</text>
</comment>
<protein>
    <recommendedName>
        <fullName evidence="3">GIY-YIG catalytic domain-containing protein</fullName>
    </recommendedName>
</protein>
<evidence type="ECO:0000313" key="2">
    <source>
        <dbReference type="Proteomes" id="UP000581135"/>
    </source>
</evidence>
<gene>
    <name evidence="1" type="ORF">FHR98_001638</name>
</gene>
<organism evidence="1 2">
    <name type="scientific">Limibacillus halophilus</name>
    <dbReference type="NCBI Taxonomy" id="1579333"/>
    <lineage>
        <taxon>Bacteria</taxon>
        <taxon>Pseudomonadati</taxon>
        <taxon>Pseudomonadota</taxon>
        <taxon>Alphaproteobacteria</taxon>
        <taxon>Rhodospirillales</taxon>
        <taxon>Rhodovibrionaceae</taxon>
        <taxon>Limibacillus</taxon>
    </lineage>
</organism>
<reference evidence="1 2" key="1">
    <citation type="submission" date="2020-08" db="EMBL/GenBank/DDBJ databases">
        <title>Genomic Encyclopedia of Type Strains, Phase III (KMG-III): the genomes of soil and plant-associated and newly described type strains.</title>
        <authorList>
            <person name="Whitman W."/>
        </authorList>
    </citation>
    <scope>NUCLEOTIDE SEQUENCE [LARGE SCALE GENOMIC DNA]</scope>
    <source>
        <strain evidence="1 2">CECT 8803</strain>
    </source>
</reference>
<name>A0A839SRC6_9PROT</name>
<evidence type="ECO:0000313" key="1">
    <source>
        <dbReference type="EMBL" id="MBB3065351.1"/>
    </source>
</evidence>
<proteinExistence type="predicted"/>
<evidence type="ECO:0008006" key="3">
    <source>
        <dbReference type="Google" id="ProtNLM"/>
    </source>
</evidence>
<dbReference type="AlphaFoldDB" id="A0A839SRC6"/>
<keyword evidence="2" id="KW-1185">Reference proteome</keyword>
<dbReference type="Gene3D" id="3.40.1440.40">
    <property type="match status" value="1"/>
</dbReference>
<sequence length="110" mass="12185">MPIELGIYRFCITHEGTEARYIGEAASLRSRFHGYRTPGKSQVTSLRINKFLTEQLHAGAQVAVFVATSKVSITAEGQKGVVDLSDKATRRMFEHFAQVLEQDAAIDSLN</sequence>